<dbReference type="Pfam" id="PF20061">
    <property type="entry name" value="DUF6460"/>
    <property type="match status" value="1"/>
</dbReference>
<dbReference type="EMBL" id="AM236080">
    <property type="protein sequence ID" value="CAK06068.1"/>
    <property type="molecule type" value="Genomic_DNA"/>
</dbReference>
<dbReference type="eggNOG" id="ENOG5032ZW8">
    <property type="taxonomic scope" value="Bacteria"/>
</dbReference>
<protein>
    <submittedName>
        <fullName evidence="3">Transmembrane protein</fullName>
    </submittedName>
</protein>
<organism evidence="3 4">
    <name type="scientific">Rhizobium johnstonii (strain DSM 114642 / LMG 32736 / 3841)</name>
    <name type="common">Rhizobium leguminosarum bv. viciae</name>
    <dbReference type="NCBI Taxonomy" id="216596"/>
    <lineage>
        <taxon>Bacteria</taxon>
        <taxon>Pseudomonadati</taxon>
        <taxon>Pseudomonadota</taxon>
        <taxon>Alphaproteobacteria</taxon>
        <taxon>Hyphomicrobiales</taxon>
        <taxon>Rhizobiaceae</taxon>
        <taxon>Rhizobium/Agrobacterium group</taxon>
        <taxon>Rhizobium</taxon>
        <taxon>Rhizobium johnstonii</taxon>
    </lineage>
</organism>
<feature type="transmembrane region" description="Helical" evidence="1">
    <location>
        <begin position="34"/>
        <end position="58"/>
    </location>
</feature>
<feature type="transmembrane region" description="Helical" evidence="1">
    <location>
        <begin position="83"/>
        <end position="101"/>
    </location>
</feature>
<gene>
    <name evidence="3" type="ordered locus">RL0575</name>
</gene>
<dbReference type="Proteomes" id="UP000006575">
    <property type="component" value="Chromosome"/>
</dbReference>
<name>Q1MLT5_RHIJ3</name>
<evidence type="ECO:0000313" key="3">
    <source>
        <dbReference type="EMBL" id="CAK06068.1"/>
    </source>
</evidence>
<keyword evidence="1" id="KW-0472">Membrane</keyword>
<proteinExistence type="predicted"/>
<evidence type="ECO:0000256" key="1">
    <source>
        <dbReference type="SAM" id="Phobius"/>
    </source>
</evidence>
<evidence type="ECO:0000259" key="2">
    <source>
        <dbReference type="Pfam" id="PF20061"/>
    </source>
</evidence>
<dbReference type="InterPro" id="IPR045594">
    <property type="entry name" value="DUF6460"/>
</dbReference>
<feature type="domain" description="DUF6460" evidence="2">
    <location>
        <begin position="69"/>
        <end position="104"/>
    </location>
</feature>
<keyword evidence="1 3" id="KW-0812">Transmembrane</keyword>
<reference evidence="3 4" key="1">
    <citation type="journal article" date="2006" name="Genome Biol.">
        <title>The genome of Rhizobium leguminosarum has recognizable core and accessory components.</title>
        <authorList>
            <person name="Young J.W."/>
            <person name="Crossman L.C."/>
            <person name="Johnston A.W.B."/>
            <person name="Thomson N.R."/>
            <person name="Ghazoui Z.F."/>
            <person name="Hull K.H."/>
            <person name="Wexler M."/>
            <person name="Curson A.R.J."/>
            <person name="Todd J.D."/>
            <person name="Poole P.S."/>
            <person name="Mauchline T.H."/>
            <person name="East A.K."/>
            <person name="Quail M.A."/>
            <person name="Churcher C."/>
            <person name="Arrowsmith C."/>
            <person name="Cherevach A."/>
            <person name="Chillingworth T."/>
            <person name="Clarke K."/>
            <person name="Cronin A."/>
            <person name="Davis P."/>
            <person name="Fraser A."/>
            <person name="Hance Z."/>
            <person name="Hauser H."/>
            <person name="Jagels K."/>
            <person name="Moule S."/>
            <person name="Mungall K."/>
            <person name="Norbertczak H."/>
            <person name="Rabbinowitsch E."/>
            <person name="Sanders M."/>
            <person name="Simmonds M."/>
            <person name="Whitehead S."/>
            <person name="Parkhill J."/>
        </authorList>
    </citation>
    <scope>NUCLEOTIDE SEQUENCE [LARGE SCALE GENOMIC DNA]</scope>
    <source>
        <strain evidence="4">DSM 114642 / LMG 32736 / 3841</strain>
    </source>
</reference>
<dbReference type="AlphaFoldDB" id="Q1MLT5"/>
<keyword evidence="1" id="KW-1133">Transmembrane helix</keyword>
<sequence length="105" mass="12060">MRAARRDLIPRANRRWLMSDQANRFLGDSIGRTLIKLIVVSLIVGFVMTVFGLTPWSIIDGVRDFILEIWHRGFSALGRVGDYLILGATIVIPLFVILRLFSYRR</sequence>
<dbReference type="KEGG" id="rle:RL0575"/>
<dbReference type="HOGENOM" id="CLU_167396_0_0_5"/>
<accession>Q1MLT5</accession>
<keyword evidence="4" id="KW-1185">Reference proteome</keyword>
<dbReference type="EnsemblBacteria" id="CAK06068">
    <property type="protein sequence ID" value="CAK06068"/>
    <property type="gene ID" value="RL0575"/>
</dbReference>
<evidence type="ECO:0000313" key="4">
    <source>
        <dbReference type="Proteomes" id="UP000006575"/>
    </source>
</evidence>